<dbReference type="Proteomes" id="UP000829476">
    <property type="component" value="Chromosome"/>
</dbReference>
<dbReference type="InterPro" id="IPR025303">
    <property type="entry name" value="PdaC"/>
</dbReference>
<dbReference type="Pfam" id="PF11738">
    <property type="entry name" value="DUF3298"/>
    <property type="match status" value="1"/>
</dbReference>
<feature type="domain" description="DUF3298" evidence="1">
    <location>
        <begin position="156"/>
        <end position="233"/>
    </location>
</feature>
<name>A0ABY3YNR5_9FLAO</name>
<keyword evidence="4" id="KW-1185">Reference proteome</keyword>
<evidence type="ECO:0000313" key="4">
    <source>
        <dbReference type="Proteomes" id="UP000829476"/>
    </source>
</evidence>
<dbReference type="PROSITE" id="PS51257">
    <property type="entry name" value="PROKAR_LIPOPROTEIN"/>
    <property type="match status" value="1"/>
</dbReference>
<evidence type="ECO:0000313" key="3">
    <source>
        <dbReference type="EMBL" id="UNY99466.1"/>
    </source>
</evidence>
<reference evidence="3 4" key="1">
    <citation type="journal article" date="2018" name="Int. J. Syst. Evol. Microbiol.">
        <title>Zhouia spongiae sp. nov., isolated from a marine sponge.</title>
        <authorList>
            <person name="Zhuang L."/>
            <person name="Lin B."/>
            <person name="Qin F."/>
            <person name="Luo L."/>
        </authorList>
    </citation>
    <scope>NUCLEOTIDE SEQUENCE [LARGE SCALE GENOMIC DNA]</scope>
    <source>
        <strain evidence="3 4">HN-Y44</strain>
    </source>
</reference>
<feature type="domain" description="Deacetylase PdaC" evidence="2">
    <location>
        <begin position="36"/>
        <end position="135"/>
    </location>
</feature>
<gene>
    <name evidence="3" type="ORF">MQE36_03770</name>
</gene>
<evidence type="ECO:0000259" key="1">
    <source>
        <dbReference type="Pfam" id="PF11738"/>
    </source>
</evidence>
<organism evidence="3 4">
    <name type="scientific">Zhouia spongiae</name>
    <dbReference type="NCBI Taxonomy" id="2202721"/>
    <lineage>
        <taxon>Bacteria</taxon>
        <taxon>Pseudomonadati</taxon>
        <taxon>Bacteroidota</taxon>
        <taxon>Flavobacteriia</taxon>
        <taxon>Flavobacteriales</taxon>
        <taxon>Flavobacteriaceae</taxon>
        <taxon>Zhouia</taxon>
    </lineage>
</organism>
<evidence type="ECO:0000259" key="2">
    <source>
        <dbReference type="Pfam" id="PF13739"/>
    </source>
</evidence>
<dbReference type="RefSeq" id="WP_242937839.1">
    <property type="nucleotide sequence ID" value="NZ_CP094326.1"/>
</dbReference>
<dbReference type="Pfam" id="PF13739">
    <property type="entry name" value="PdaC"/>
    <property type="match status" value="1"/>
</dbReference>
<dbReference type="InterPro" id="IPR037126">
    <property type="entry name" value="PdaC/RsiV-like_sf"/>
</dbReference>
<dbReference type="Gene3D" id="3.30.565.40">
    <property type="entry name" value="Fervidobacterium nodosum Rt17-B1 like"/>
    <property type="match status" value="1"/>
</dbReference>
<dbReference type="InterPro" id="IPR021729">
    <property type="entry name" value="DUF3298"/>
</dbReference>
<dbReference type="EMBL" id="CP094326">
    <property type="protein sequence ID" value="UNY99466.1"/>
    <property type="molecule type" value="Genomic_DNA"/>
</dbReference>
<sequence length="242" mass="27455">MKKYNLLLLTIFAVISCNKDGFELQQQTITSEPCDTCAKVSITIPKANGNAVADSINKHLNEYAIQVLNYTEEHSSESIEQEVDKFVAEYKKTKNDFPDMAAVWEATIKGEIPYRSENVISIQLDSYVYTGGAHGYGAISYINIDAKTGMLLESRDLFSDFDNFEELVEEKFRSTHNIPENENINSTGFMFDNDVFRLPQNIGYTHEGIVLIYNPYDIAAYAEGMITIQIPFEELQQNLILK</sequence>
<proteinExistence type="predicted"/>
<accession>A0ABY3YNR5</accession>
<protein>
    <submittedName>
        <fullName evidence="3">DUF3298 and DUF4163 domain-containing protein</fullName>
    </submittedName>
</protein>
<dbReference type="Gene3D" id="3.90.640.20">
    <property type="entry name" value="Heat-shock cognate protein, ATPase"/>
    <property type="match status" value="1"/>
</dbReference>